<dbReference type="EMBL" id="BAABDQ010000002">
    <property type="protein sequence ID" value="GAA3534680.1"/>
    <property type="molecule type" value="Genomic_DNA"/>
</dbReference>
<reference evidence="4" key="1">
    <citation type="journal article" date="2019" name="Int. J. Syst. Evol. Microbiol.">
        <title>The Global Catalogue of Microorganisms (GCM) 10K type strain sequencing project: providing services to taxonomists for standard genome sequencing and annotation.</title>
        <authorList>
            <consortium name="The Broad Institute Genomics Platform"/>
            <consortium name="The Broad Institute Genome Sequencing Center for Infectious Disease"/>
            <person name="Wu L."/>
            <person name="Ma J."/>
        </authorList>
    </citation>
    <scope>NUCLEOTIDE SEQUENCE [LARGE SCALE GENOMIC DNA]</scope>
    <source>
        <strain evidence="4">JCM 17326</strain>
    </source>
</reference>
<feature type="chain" id="PRO_5047007117" description="Secreted protein" evidence="2">
    <location>
        <begin position="18"/>
        <end position="100"/>
    </location>
</feature>
<name>A0ABP6VF45_9ACTN</name>
<accession>A0ABP6VF45</accession>
<proteinExistence type="predicted"/>
<sequence>MSEIAAPTFFLSVLAVAASIRSASVPSALRTSIAPDEPSTGGAGKVIVKGASTQVPPARPGTEKRAPESDAVAGAAGHKASAVNIVVRTAVSVAFTRSSE</sequence>
<keyword evidence="2" id="KW-0732">Signal</keyword>
<feature type="signal peptide" evidence="2">
    <location>
        <begin position="1"/>
        <end position="17"/>
    </location>
</feature>
<gene>
    <name evidence="3" type="ORF">GCM10022419_012680</name>
</gene>
<comment type="caution">
    <text evidence="3">The sequence shown here is derived from an EMBL/GenBank/DDBJ whole genome shotgun (WGS) entry which is preliminary data.</text>
</comment>
<evidence type="ECO:0008006" key="5">
    <source>
        <dbReference type="Google" id="ProtNLM"/>
    </source>
</evidence>
<feature type="region of interest" description="Disordered" evidence="1">
    <location>
        <begin position="51"/>
        <end position="73"/>
    </location>
</feature>
<evidence type="ECO:0000256" key="1">
    <source>
        <dbReference type="SAM" id="MobiDB-lite"/>
    </source>
</evidence>
<organism evidence="3 4">
    <name type="scientific">Nonomuraea rosea</name>
    <dbReference type="NCBI Taxonomy" id="638574"/>
    <lineage>
        <taxon>Bacteria</taxon>
        <taxon>Bacillati</taxon>
        <taxon>Actinomycetota</taxon>
        <taxon>Actinomycetes</taxon>
        <taxon>Streptosporangiales</taxon>
        <taxon>Streptosporangiaceae</taxon>
        <taxon>Nonomuraea</taxon>
    </lineage>
</organism>
<evidence type="ECO:0000256" key="2">
    <source>
        <dbReference type="SAM" id="SignalP"/>
    </source>
</evidence>
<evidence type="ECO:0000313" key="3">
    <source>
        <dbReference type="EMBL" id="GAA3534680.1"/>
    </source>
</evidence>
<keyword evidence="4" id="KW-1185">Reference proteome</keyword>
<dbReference type="Proteomes" id="UP001500630">
    <property type="component" value="Unassembled WGS sequence"/>
</dbReference>
<evidence type="ECO:0000313" key="4">
    <source>
        <dbReference type="Proteomes" id="UP001500630"/>
    </source>
</evidence>
<protein>
    <recommendedName>
        <fullName evidence="5">Secreted protein</fullName>
    </recommendedName>
</protein>